<dbReference type="Proteomes" id="UP000077051">
    <property type="component" value="Unassembled WGS sequence"/>
</dbReference>
<keyword evidence="2" id="KW-1185">Reference proteome</keyword>
<protein>
    <submittedName>
        <fullName evidence="1">Uncharacterized protein</fullName>
    </submittedName>
</protein>
<sequence length="199" mass="22910">MYNALVKNYNAAYAGQKVRLSKKEMIKDTLKTNKTDKELWATICKKISAKKKVLDRFTIAGLNTLGYMSQIVERTQADYIKSVEKQTTSSVQEEQLDDTTTQEVAGTSTEKVADTTAQELDDESHASTYLHEAHRLAYVRSRTSFVRLTYGQRTGNPNHIFSYSWCQIPEARDYYQFRGVFNSNLIYFGYYQPLGYQND</sequence>
<dbReference type="EMBL" id="AMYB01000001">
    <property type="protein sequence ID" value="OAD08819.1"/>
    <property type="molecule type" value="Genomic_DNA"/>
</dbReference>
<proteinExistence type="predicted"/>
<evidence type="ECO:0000313" key="2">
    <source>
        <dbReference type="Proteomes" id="UP000077051"/>
    </source>
</evidence>
<dbReference type="AlphaFoldDB" id="A0A162RUD0"/>
<name>A0A162RUD0_MUCCL</name>
<evidence type="ECO:0000313" key="1">
    <source>
        <dbReference type="EMBL" id="OAD08819.1"/>
    </source>
</evidence>
<dbReference type="OrthoDB" id="10513668at2759"/>
<dbReference type="VEuPathDB" id="FungiDB:MUCCIDRAFT_76301"/>
<accession>A0A162RUD0</accession>
<gene>
    <name evidence="1" type="ORF">MUCCIDRAFT_76301</name>
</gene>
<organism evidence="1 2">
    <name type="scientific">Mucor lusitanicus CBS 277.49</name>
    <dbReference type="NCBI Taxonomy" id="747725"/>
    <lineage>
        <taxon>Eukaryota</taxon>
        <taxon>Fungi</taxon>
        <taxon>Fungi incertae sedis</taxon>
        <taxon>Mucoromycota</taxon>
        <taxon>Mucoromycotina</taxon>
        <taxon>Mucoromycetes</taxon>
        <taxon>Mucorales</taxon>
        <taxon>Mucorineae</taxon>
        <taxon>Mucoraceae</taxon>
        <taxon>Mucor</taxon>
    </lineage>
</organism>
<comment type="caution">
    <text evidence="1">The sequence shown here is derived from an EMBL/GenBank/DDBJ whole genome shotgun (WGS) entry which is preliminary data.</text>
</comment>
<reference evidence="1 2" key="1">
    <citation type="submission" date="2015-06" db="EMBL/GenBank/DDBJ databases">
        <title>Expansion of signal transduction pathways in fungi by whole-genome duplication.</title>
        <authorList>
            <consortium name="DOE Joint Genome Institute"/>
            <person name="Corrochano L.M."/>
            <person name="Kuo A."/>
            <person name="Marcet-Houben M."/>
            <person name="Polaino S."/>
            <person name="Salamov A."/>
            <person name="Villalobos J.M."/>
            <person name="Alvarez M.I."/>
            <person name="Avalos J."/>
            <person name="Benito E.P."/>
            <person name="Benoit I."/>
            <person name="Burger G."/>
            <person name="Camino L.P."/>
            <person name="Canovas D."/>
            <person name="Cerda-Olmedo E."/>
            <person name="Cheng J.-F."/>
            <person name="Dominguez A."/>
            <person name="Elias M."/>
            <person name="Eslava A.P."/>
            <person name="Glaser F."/>
            <person name="Grimwood J."/>
            <person name="Gutierrez G."/>
            <person name="Heitman J."/>
            <person name="Henrissat B."/>
            <person name="Iturriaga E.A."/>
            <person name="Lang B.F."/>
            <person name="Lavin J.L."/>
            <person name="Lee S."/>
            <person name="Li W."/>
            <person name="Lindquist E."/>
            <person name="Lopez-Garcia S."/>
            <person name="Luque E.M."/>
            <person name="Marcos A.T."/>
            <person name="Martin J."/>
            <person name="Mccluskey K."/>
            <person name="Medina H.R."/>
            <person name="Miralles-Duran A."/>
            <person name="Miyazaki A."/>
            <person name="Munoz-Torres E."/>
            <person name="Oguiza J.A."/>
            <person name="Ohm R."/>
            <person name="Olmedo M."/>
            <person name="Orejas M."/>
            <person name="Ortiz-Castellanos L."/>
            <person name="Pisabarro A.G."/>
            <person name="Rodriguez-Romero J."/>
            <person name="Ruiz-Herrera J."/>
            <person name="Ruiz-Vazquez R."/>
            <person name="Sanz C."/>
            <person name="Schackwitz W."/>
            <person name="Schmutz J."/>
            <person name="Shahriari M."/>
            <person name="Shelest E."/>
            <person name="Silva-Franco F."/>
            <person name="Soanes D."/>
            <person name="Syed K."/>
            <person name="Tagua V.G."/>
            <person name="Talbot N.J."/>
            <person name="Thon M."/>
            <person name="De Vries R.P."/>
            <person name="Wiebenga A."/>
            <person name="Yadav J.S."/>
            <person name="Braun E.L."/>
            <person name="Baker S."/>
            <person name="Garre V."/>
            <person name="Horwitz B."/>
            <person name="Torres-Martinez S."/>
            <person name="Idnurm A."/>
            <person name="Herrera-Estrella A."/>
            <person name="Gabaldon T."/>
            <person name="Grigoriev I.V."/>
        </authorList>
    </citation>
    <scope>NUCLEOTIDE SEQUENCE [LARGE SCALE GENOMIC DNA]</scope>
    <source>
        <strain evidence="1 2">CBS 277.49</strain>
    </source>
</reference>